<dbReference type="InterPro" id="IPR050707">
    <property type="entry name" value="HTH_MetabolicPath_Reg"/>
</dbReference>
<sequence length="423" mass="45824">MRVGDDERRDPGRLRAEPGGDHPARLRSHDREGRAGRGRPDPHRGRHRRADRRPRPRGDPGRSAPVHHRRIDRRVPHRLRSGLPRRSRLPRPHRRADPAVGGAGPGSPPRPEHDPRRLHPRHRRRRPPGPGDRAGRARRSRRGRRRAPAATARPGREGGDARLGGRERHDRELLRARRVSATELPRTPRVSGGGVGLALELLEQIARHPSGASAADIARLVGAPRATVYRTLNALVQDEYLVRRPDFTGFMLGARVIELAAIVDARKISPRQQILARARASLGEAVHLLAFHDTGMSVIDEDPRRPLTDRALLLSDPTRSAAGHLWLAGRPPRSPSATRWRVHADADDLAAITAAVAARGYAEQAGLLSSGTGCLAVPVKGAGDQPLGAVALATTLAGISVAARHLSVLREAASELAGADALG</sequence>
<feature type="region of interest" description="Disordered" evidence="3">
    <location>
        <begin position="1"/>
        <end position="170"/>
    </location>
</feature>
<name>A0A5C8HZI8_9MICO</name>
<dbReference type="Pfam" id="PF09339">
    <property type="entry name" value="HTH_IclR"/>
    <property type="match status" value="1"/>
</dbReference>
<dbReference type="SMART" id="SM00346">
    <property type="entry name" value="HTH_ICLR"/>
    <property type="match status" value="1"/>
</dbReference>
<evidence type="ECO:0000313" key="6">
    <source>
        <dbReference type="Proteomes" id="UP000321034"/>
    </source>
</evidence>
<dbReference type="OrthoDB" id="5242615at2"/>
<reference evidence="5 6" key="1">
    <citation type="submission" date="2019-08" db="EMBL/GenBank/DDBJ databases">
        <authorList>
            <person name="Dong K."/>
        </authorList>
    </citation>
    <scope>NUCLEOTIDE SEQUENCE [LARGE SCALE GENOMIC DNA]</scope>
    <source>
        <strain evidence="5 6">JCM14558</strain>
    </source>
</reference>
<dbReference type="InterPro" id="IPR036388">
    <property type="entry name" value="WH-like_DNA-bd_sf"/>
</dbReference>
<keyword evidence="1" id="KW-0805">Transcription regulation</keyword>
<keyword evidence="2" id="KW-0804">Transcription</keyword>
<dbReference type="InterPro" id="IPR005471">
    <property type="entry name" value="Tscrpt_reg_IclR_N"/>
</dbReference>
<dbReference type="SUPFAM" id="SSF55781">
    <property type="entry name" value="GAF domain-like"/>
    <property type="match status" value="1"/>
</dbReference>
<evidence type="ECO:0000256" key="1">
    <source>
        <dbReference type="ARBA" id="ARBA00023015"/>
    </source>
</evidence>
<keyword evidence="6" id="KW-1185">Reference proteome</keyword>
<dbReference type="PANTHER" id="PTHR30136:SF23">
    <property type="entry name" value="DNA-BINDING TRANSCRIPTIONAL ACTIVATOR MHPR"/>
    <property type="match status" value="1"/>
</dbReference>
<proteinExistence type="predicted"/>
<evidence type="ECO:0000256" key="2">
    <source>
        <dbReference type="ARBA" id="ARBA00023163"/>
    </source>
</evidence>
<dbReference type="PANTHER" id="PTHR30136">
    <property type="entry name" value="HELIX-TURN-HELIX TRANSCRIPTIONAL REGULATOR, ICLR FAMILY"/>
    <property type="match status" value="1"/>
</dbReference>
<organism evidence="5 6">
    <name type="scientific">Microbacterium hatanonis</name>
    <dbReference type="NCBI Taxonomy" id="404366"/>
    <lineage>
        <taxon>Bacteria</taxon>
        <taxon>Bacillati</taxon>
        <taxon>Actinomycetota</taxon>
        <taxon>Actinomycetes</taxon>
        <taxon>Micrococcales</taxon>
        <taxon>Microbacteriaceae</taxon>
        <taxon>Microbacterium</taxon>
    </lineage>
</organism>
<dbReference type="GO" id="GO:0003700">
    <property type="term" value="F:DNA-binding transcription factor activity"/>
    <property type="evidence" value="ECO:0007669"/>
    <property type="project" value="TreeGrafter"/>
</dbReference>
<dbReference type="InterPro" id="IPR036390">
    <property type="entry name" value="WH_DNA-bd_sf"/>
</dbReference>
<dbReference type="SUPFAM" id="SSF46785">
    <property type="entry name" value="Winged helix' DNA-binding domain"/>
    <property type="match status" value="1"/>
</dbReference>
<comment type="caution">
    <text evidence="5">The sequence shown here is derived from an EMBL/GenBank/DDBJ whole genome shotgun (WGS) entry which is preliminary data.</text>
</comment>
<gene>
    <name evidence="5" type="ORF">FVP77_01160</name>
</gene>
<feature type="compositionally biased region" description="Basic residues" evidence="3">
    <location>
        <begin position="136"/>
        <end position="147"/>
    </location>
</feature>
<feature type="compositionally biased region" description="Basic residues" evidence="3">
    <location>
        <begin position="65"/>
        <end position="94"/>
    </location>
</feature>
<feature type="compositionally biased region" description="Basic and acidic residues" evidence="3">
    <location>
        <begin position="154"/>
        <end position="170"/>
    </location>
</feature>
<dbReference type="GO" id="GO:0045892">
    <property type="term" value="P:negative regulation of DNA-templated transcription"/>
    <property type="evidence" value="ECO:0007669"/>
    <property type="project" value="TreeGrafter"/>
</dbReference>
<evidence type="ECO:0000259" key="4">
    <source>
        <dbReference type="PROSITE" id="PS51077"/>
    </source>
</evidence>
<protein>
    <submittedName>
        <fullName evidence="5">Helix-turn-helix domain-containing protein</fullName>
    </submittedName>
</protein>
<feature type="compositionally biased region" description="Basic residues" evidence="3">
    <location>
        <begin position="44"/>
        <end position="55"/>
    </location>
</feature>
<feature type="domain" description="HTH iclR-type" evidence="4">
    <location>
        <begin position="192"/>
        <end position="254"/>
    </location>
</feature>
<dbReference type="PROSITE" id="PS51077">
    <property type="entry name" value="HTH_ICLR"/>
    <property type="match status" value="1"/>
</dbReference>
<feature type="compositionally biased region" description="Basic residues" evidence="3">
    <location>
        <begin position="118"/>
        <end position="127"/>
    </location>
</feature>
<dbReference type="GO" id="GO:0003677">
    <property type="term" value="F:DNA binding"/>
    <property type="evidence" value="ECO:0007669"/>
    <property type="project" value="InterPro"/>
</dbReference>
<evidence type="ECO:0000313" key="5">
    <source>
        <dbReference type="EMBL" id="TXK12132.1"/>
    </source>
</evidence>
<dbReference type="Gene3D" id="1.10.10.10">
    <property type="entry name" value="Winged helix-like DNA-binding domain superfamily/Winged helix DNA-binding domain"/>
    <property type="match status" value="1"/>
</dbReference>
<feature type="compositionally biased region" description="Basic and acidic residues" evidence="3">
    <location>
        <begin position="1"/>
        <end position="43"/>
    </location>
</feature>
<dbReference type="InterPro" id="IPR029016">
    <property type="entry name" value="GAF-like_dom_sf"/>
</dbReference>
<dbReference type="AlphaFoldDB" id="A0A5C8HZI8"/>
<accession>A0A5C8HZI8</accession>
<dbReference type="EMBL" id="VRSV01000001">
    <property type="protein sequence ID" value="TXK12132.1"/>
    <property type="molecule type" value="Genomic_DNA"/>
</dbReference>
<dbReference type="Proteomes" id="UP000321034">
    <property type="component" value="Unassembled WGS sequence"/>
</dbReference>
<dbReference type="Gene3D" id="3.30.450.40">
    <property type="match status" value="1"/>
</dbReference>
<evidence type="ECO:0000256" key="3">
    <source>
        <dbReference type="SAM" id="MobiDB-lite"/>
    </source>
</evidence>